<feature type="compositionally biased region" description="Polar residues" evidence="2">
    <location>
        <begin position="267"/>
        <end position="276"/>
    </location>
</feature>
<feature type="coiled-coil region" evidence="1">
    <location>
        <begin position="168"/>
        <end position="204"/>
    </location>
</feature>
<evidence type="ECO:0000313" key="3">
    <source>
        <dbReference type="EMBL" id="CAK9880902.1"/>
    </source>
</evidence>
<feature type="region of interest" description="Disordered" evidence="2">
    <location>
        <begin position="253"/>
        <end position="276"/>
    </location>
</feature>
<organism evidence="3 4">
    <name type="scientific">Sphagnum jensenii</name>
    <dbReference type="NCBI Taxonomy" id="128206"/>
    <lineage>
        <taxon>Eukaryota</taxon>
        <taxon>Viridiplantae</taxon>
        <taxon>Streptophyta</taxon>
        <taxon>Embryophyta</taxon>
        <taxon>Bryophyta</taxon>
        <taxon>Sphagnophytina</taxon>
        <taxon>Sphagnopsida</taxon>
        <taxon>Sphagnales</taxon>
        <taxon>Sphagnaceae</taxon>
        <taxon>Sphagnum</taxon>
    </lineage>
</organism>
<protein>
    <submittedName>
        <fullName evidence="3">Uncharacterized protein</fullName>
    </submittedName>
</protein>
<evidence type="ECO:0000256" key="2">
    <source>
        <dbReference type="SAM" id="MobiDB-lite"/>
    </source>
</evidence>
<dbReference type="InterPro" id="IPR032727">
    <property type="entry name" value="CLAMP"/>
</dbReference>
<dbReference type="PANTHER" id="PTHR28457">
    <property type="entry name" value="COILED-COIL DOMAIN-CONTAINING PROTEIN 189"/>
    <property type="match status" value="1"/>
</dbReference>
<sequence>MWKDLSEAQLIKILEPKETLEVRRNVQDALNIVDDGDDNGEILIDLYYNAIAFAQEQKFTMEKISTLVSIVKAVHTQSTVGRLAMDKSWEKTKQILLTHSVQRPPFSVSVFSLADLQAITHYLLHTYFRHYKMYQYACMPTFVLNIATLELSNFVQTSPIVPPLQEFMNQEEYDIEQALIQKQKEEEEAKRLEEERLAAEAARQHEIELAYLAAVPDEITVKVLAALQKHLGQMRIELEDQIHLTEEKVIQKLSTMDESHPSKIDEQQQPSKMKPA</sequence>
<reference evidence="3" key="1">
    <citation type="submission" date="2024-03" db="EMBL/GenBank/DDBJ databases">
        <authorList>
            <consortium name="ELIXIR-Norway"/>
            <consortium name="Elixir Norway"/>
        </authorList>
    </citation>
    <scope>NUCLEOTIDE SEQUENCE</scope>
</reference>
<accession>A0ABP1BWT3</accession>
<keyword evidence="1" id="KW-0175">Coiled coil</keyword>
<dbReference type="Pfam" id="PF14769">
    <property type="entry name" value="CLAMP"/>
    <property type="match status" value="1"/>
</dbReference>
<dbReference type="PANTHER" id="PTHR28457:SF1">
    <property type="entry name" value="CILIA- AND FLAGELLA-ASSOCIATED PROTEIN 119"/>
    <property type="match status" value="1"/>
</dbReference>
<feature type="compositionally biased region" description="Basic and acidic residues" evidence="2">
    <location>
        <begin position="253"/>
        <end position="266"/>
    </location>
</feature>
<dbReference type="Proteomes" id="UP001497522">
    <property type="component" value="Chromosome 8"/>
</dbReference>
<gene>
    <name evidence="3" type="ORF">CSSPJE1EN2_LOCUS22301</name>
</gene>
<proteinExistence type="predicted"/>
<evidence type="ECO:0000313" key="4">
    <source>
        <dbReference type="Proteomes" id="UP001497522"/>
    </source>
</evidence>
<name>A0ABP1BWT3_9BRYO</name>
<keyword evidence="4" id="KW-1185">Reference proteome</keyword>
<dbReference type="EMBL" id="OZ023709">
    <property type="protein sequence ID" value="CAK9880902.1"/>
    <property type="molecule type" value="Genomic_DNA"/>
</dbReference>
<evidence type="ECO:0000256" key="1">
    <source>
        <dbReference type="SAM" id="Coils"/>
    </source>
</evidence>